<dbReference type="AlphaFoldDB" id="A0A0E9WLP2"/>
<name>A0A0E9WLP2_ANGAN</name>
<dbReference type="EMBL" id="GBXM01017330">
    <property type="protein sequence ID" value="JAH91247.1"/>
    <property type="molecule type" value="Transcribed_RNA"/>
</dbReference>
<sequence>MRLVDNNPYRKVFARTVIYHHLFVQYKNSHLHRFKAITVRYFKIPNSYCLNIRSQMARSFKIKLFNTYTK</sequence>
<evidence type="ECO:0000313" key="1">
    <source>
        <dbReference type="EMBL" id="JAH91247.1"/>
    </source>
</evidence>
<proteinExistence type="predicted"/>
<accession>A0A0E9WLP2</accession>
<reference evidence="1" key="1">
    <citation type="submission" date="2014-11" db="EMBL/GenBank/DDBJ databases">
        <authorList>
            <person name="Amaro Gonzalez C."/>
        </authorList>
    </citation>
    <scope>NUCLEOTIDE SEQUENCE</scope>
</reference>
<protein>
    <submittedName>
        <fullName evidence="1">Uncharacterized protein</fullName>
    </submittedName>
</protein>
<organism evidence="1">
    <name type="scientific">Anguilla anguilla</name>
    <name type="common">European freshwater eel</name>
    <name type="synonym">Muraena anguilla</name>
    <dbReference type="NCBI Taxonomy" id="7936"/>
    <lineage>
        <taxon>Eukaryota</taxon>
        <taxon>Metazoa</taxon>
        <taxon>Chordata</taxon>
        <taxon>Craniata</taxon>
        <taxon>Vertebrata</taxon>
        <taxon>Euteleostomi</taxon>
        <taxon>Actinopterygii</taxon>
        <taxon>Neopterygii</taxon>
        <taxon>Teleostei</taxon>
        <taxon>Anguilliformes</taxon>
        <taxon>Anguillidae</taxon>
        <taxon>Anguilla</taxon>
    </lineage>
</organism>
<reference evidence="1" key="2">
    <citation type="journal article" date="2015" name="Fish Shellfish Immunol.">
        <title>Early steps in the European eel (Anguilla anguilla)-Vibrio vulnificus interaction in the gills: Role of the RtxA13 toxin.</title>
        <authorList>
            <person name="Callol A."/>
            <person name="Pajuelo D."/>
            <person name="Ebbesson L."/>
            <person name="Teles M."/>
            <person name="MacKenzie S."/>
            <person name="Amaro C."/>
        </authorList>
    </citation>
    <scope>NUCLEOTIDE SEQUENCE</scope>
</reference>